<evidence type="ECO:0000256" key="31">
    <source>
        <dbReference type="ARBA" id="ARBA00049443"/>
    </source>
</evidence>
<dbReference type="GO" id="GO:0004499">
    <property type="term" value="F:N,N-dimethylaniline monooxygenase activity"/>
    <property type="evidence" value="ECO:0007669"/>
    <property type="project" value="UniProtKB-UniRule"/>
</dbReference>
<evidence type="ECO:0000256" key="12">
    <source>
        <dbReference type="ARBA" id="ARBA00022857"/>
    </source>
</evidence>
<evidence type="ECO:0000256" key="33">
    <source>
        <dbReference type="PIRNR" id="PIRNR000332"/>
    </source>
</evidence>
<keyword evidence="12 33" id="KW-0521">NADP</keyword>
<evidence type="ECO:0000256" key="16">
    <source>
        <dbReference type="ARBA" id="ARBA00023098"/>
    </source>
</evidence>
<reference evidence="36 37" key="1">
    <citation type="journal article" date="2013" name="Nature">
        <title>Insights into bilaterian evolution from three spiralian genomes.</title>
        <authorList>
            <person name="Simakov O."/>
            <person name="Marletaz F."/>
            <person name="Cho S.J."/>
            <person name="Edsinger-Gonzales E."/>
            <person name="Havlak P."/>
            <person name="Hellsten U."/>
            <person name="Kuo D.H."/>
            <person name="Larsson T."/>
            <person name="Lv J."/>
            <person name="Arendt D."/>
            <person name="Savage R."/>
            <person name="Osoegawa K."/>
            <person name="de Jong P."/>
            <person name="Grimwood J."/>
            <person name="Chapman J.A."/>
            <person name="Shapiro H."/>
            <person name="Aerts A."/>
            <person name="Otillar R.P."/>
            <person name="Terry A.Y."/>
            <person name="Boore J.L."/>
            <person name="Grigoriev I.V."/>
            <person name="Lindberg D.R."/>
            <person name="Seaver E.C."/>
            <person name="Weisblat D.A."/>
            <person name="Putnam N.H."/>
            <person name="Rokhsar D.S."/>
        </authorList>
    </citation>
    <scope>NUCLEOTIDE SEQUENCE [LARGE SCALE GENOMIC DNA]</scope>
</reference>
<gene>
    <name evidence="36" type="ORF">LOTGIDRAFT_221976</name>
</gene>
<comment type="catalytic activity">
    <reaction evidence="22">
        <text>heptan-2-one + NADPH + O2 + H(+) = pentyl acetate + NADP(+) + H2O</text>
        <dbReference type="Rhea" id="RHEA:54836"/>
        <dbReference type="ChEBI" id="CHEBI:5672"/>
        <dbReference type="ChEBI" id="CHEBI:15377"/>
        <dbReference type="ChEBI" id="CHEBI:15378"/>
        <dbReference type="ChEBI" id="CHEBI:15379"/>
        <dbReference type="ChEBI" id="CHEBI:57783"/>
        <dbReference type="ChEBI" id="CHEBI:58349"/>
        <dbReference type="ChEBI" id="CHEBI:87362"/>
    </reaction>
    <physiologicalReaction direction="left-to-right" evidence="22">
        <dbReference type="Rhea" id="RHEA:54837"/>
    </physiologicalReaction>
</comment>
<evidence type="ECO:0000256" key="18">
    <source>
        <dbReference type="ARBA" id="ARBA00045722"/>
    </source>
</evidence>
<evidence type="ECO:0000256" key="26">
    <source>
        <dbReference type="ARBA" id="ARBA00048041"/>
    </source>
</evidence>
<comment type="catalytic activity">
    <reaction evidence="29">
        <text>(2E)-geranial + NADPH + O2 + H(+) = (1E)-2,6-dimethylhepta-1,5-dien-1-yl formate + NADP(+) + H2O</text>
        <dbReference type="Rhea" id="RHEA:54860"/>
        <dbReference type="ChEBI" id="CHEBI:15377"/>
        <dbReference type="ChEBI" id="CHEBI:15378"/>
        <dbReference type="ChEBI" id="CHEBI:15379"/>
        <dbReference type="ChEBI" id="CHEBI:16980"/>
        <dbReference type="ChEBI" id="CHEBI:57783"/>
        <dbReference type="ChEBI" id="CHEBI:58349"/>
        <dbReference type="ChEBI" id="CHEBI:138375"/>
    </reaction>
    <physiologicalReaction direction="left-to-right" evidence="29">
        <dbReference type="Rhea" id="RHEA:54861"/>
    </physiologicalReaction>
</comment>
<keyword evidence="14 33" id="KW-0560">Oxidoreductase</keyword>
<evidence type="ECO:0000256" key="5">
    <source>
        <dbReference type="ARBA" id="ARBA00022481"/>
    </source>
</evidence>
<dbReference type="Pfam" id="PF00743">
    <property type="entry name" value="FMO-like"/>
    <property type="match status" value="1"/>
</dbReference>
<comment type="catalytic activity">
    <reaction evidence="32">
        <text>octan-3-one + NADPH + O2 + H(+) = pentyl propanoate + NADP(+) + H2O</text>
        <dbReference type="Rhea" id="RHEA:54840"/>
        <dbReference type="ChEBI" id="CHEBI:15377"/>
        <dbReference type="ChEBI" id="CHEBI:15378"/>
        <dbReference type="ChEBI" id="CHEBI:15379"/>
        <dbReference type="ChEBI" id="CHEBI:57783"/>
        <dbReference type="ChEBI" id="CHEBI:58349"/>
        <dbReference type="ChEBI" id="CHEBI:80946"/>
        <dbReference type="ChEBI" id="CHEBI:87373"/>
    </reaction>
    <physiologicalReaction direction="left-to-right" evidence="32">
        <dbReference type="Rhea" id="RHEA:54841"/>
    </physiologicalReaction>
</comment>
<dbReference type="FunFam" id="3.50.50.60:FF:000159">
    <property type="entry name" value="Dimethylaniline monooxygenase [N-oxide-forming]"/>
    <property type="match status" value="1"/>
</dbReference>
<keyword evidence="37" id="KW-1185">Reference proteome</keyword>
<dbReference type="PIRSF" id="PIRSF000332">
    <property type="entry name" value="FMO"/>
    <property type="match status" value="1"/>
</dbReference>
<dbReference type="InterPro" id="IPR020946">
    <property type="entry name" value="Flavin_mOase-like"/>
</dbReference>
<evidence type="ECO:0000256" key="34">
    <source>
        <dbReference type="RuleBase" id="RU361177"/>
    </source>
</evidence>
<dbReference type="SUPFAM" id="SSF51905">
    <property type="entry name" value="FAD/NAD(P)-binding domain"/>
    <property type="match status" value="2"/>
</dbReference>
<dbReference type="GO" id="GO:0016174">
    <property type="term" value="F:NAD(P)H oxidase H2O2-forming activity"/>
    <property type="evidence" value="ECO:0007669"/>
    <property type="project" value="UniProtKB-EC"/>
</dbReference>
<dbReference type="EMBL" id="KB203440">
    <property type="protein sequence ID" value="ESO84662.1"/>
    <property type="molecule type" value="Genomic_DNA"/>
</dbReference>
<evidence type="ECO:0000256" key="15">
    <source>
        <dbReference type="ARBA" id="ARBA00023033"/>
    </source>
</evidence>
<evidence type="ECO:0000256" key="29">
    <source>
        <dbReference type="ARBA" id="ARBA00048989"/>
    </source>
</evidence>
<dbReference type="AlphaFoldDB" id="V3ZK80"/>
<dbReference type="HOGENOM" id="CLU_006909_8_2_1"/>
<dbReference type="PANTHER" id="PTHR23023">
    <property type="entry name" value="DIMETHYLANILINE MONOOXYGENASE"/>
    <property type="match status" value="1"/>
</dbReference>
<evidence type="ECO:0000256" key="22">
    <source>
        <dbReference type="ARBA" id="ARBA00047574"/>
    </source>
</evidence>
<keyword evidence="15 33" id="KW-0503">Monooxygenase</keyword>
<evidence type="ECO:0000256" key="10">
    <source>
        <dbReference type="ARBA" id="ARBA00022827"/>
    </source>
</evidence>
<comment type="catalytic activity">
    <reaction evidence="20">
        <text>hypotaurine + NADH + O2 + H(+) = taurine + NAD(+) + H2O</text>
        <dbReference type="Rhea" id="RHEA:74111"/>
        <dbReference type="ChEBI" id="CHEBI:15377"/>
        <dbReference type="ChEBI" id="CHEBI:15378"/>
        <dbReference type="ChEBI" id="CHEBI:15379"/>
        <dbReference type="ChEBI" id="CHEBI:57540"/>
        <dbReference type="ChEBI" id="CHEBI:57853"/>
        <dbReference type="ChEBI" id="CHEBI:57945"/>
        <dbReference type="ChEBI" id="CHEBI:507393"/>
        <dbReference type="EC" id="1.14.13.8"/>
    </reaction>
    <physiologicalReaction direction="left-to-right" evidence="20">
        <dbReference type="Rhea" id="RHEA:74112"/>
    </physiologicalReaction>
</comment>
<dbReference type="CTD" id="20247028"/>
<keyword evidence="17 33" id="KW-0472">Membrane</keyword>
<proteinExistence type="inferred from homology"/>
<keyword evidence="7 33" id="KW-0285">Flavoprotein</keyword>
<sequence>MPNKRVAIVGGGCSGLTATKSCIEGGLEPICFERESDIGGLWNYSDEPVHGKGSIYKNLVINTSKEMMAFSDFPTPEEFPPFMPHSDVLKYFKLYASHFELLRHIKFQTSVLFIEQSSDYEETGRWLVRYQTQDDEPQEEVFDAVMICSGHHTVPHQPHFHGLEKFQGAAIHSHAYREASKFKGQRVVVVGIGNSAVDIAVDISKVTEQVFTSTRRGAWVIGRTGFWGLPADLLANNRFLFSLPRGLLGWVVEKQANLRIDHQRYGLKPKHGALAAHPTINDEIPYHMMTGKIRVKQNINEFTENGAYFTDGSYERIDSVIFATGYDYQLKFIDHKVLTIDENQVNLYKYVFPPKLKHSTLGVIGLIQAVGAVMPISEIQSRWFVQLLKGNCKLPSNKVMLNDIKRNTVEMNEGYVSTRRHTIQAFWVDYMDEIASFIGCKPNFWKLAVRDPELALRCHFGPCVPAQYRLQGPNKWSGAREIIRNALSRATNCSTITKQPAESRNEKYFKAEHSKLMTLSIVMFVFLAWLTKVLVTVL</sequence>
<comment type="catalytic activity">
    <reaction evidence="23">
        <text>sulcatone + NADPH + O2 + H(+) = 4-methylpent-3-en-1-yl acetate + NADP(+) + H2O</text>
        <dbReference type="Rhea" id="RHEA:54864"/>
        <dbReference type="ChEBI" id="CHEBI:15377"/>
        <dbReference type="ChEBI" id="CHEBI:15378"/>
        <dbReference type="ChEBI" id="CHEBI:15379"/>
        <dbReference type="ChEBI" id="CHEBI:16310"/>
        <dbReference type="ChEBI" id="CHEBI:57783"/>
        <dbReference type="ChEBI" id="CHEBI:58349"/>
        <dbReference type="ChEBI" id="CHEBI:138373"/>
    </reaction>
    <physiologicalReaction direction="left-to-right" evidence="23">
        <dbReference type="Rhea" id="RHEA:54865"/>
    </physiologicalReaction>
</comment>
<evidence type="ECO:0000256" key="21">
    <source>
        <dbReference type="ARBA" id="ARBA00047426"/>
    </source>
</evidence>
<evidence type="ECO:0000313" key="37">
    <source>
        <dbReference type="Proteomes" id="UP000030746"/>
    </source>
</evidence>
<comment type="catalytic activity">
    <reaction evidence="21">
        <text>hexan-3-one + NADPH + O2 + H(+) = propyl propanoate + NADP(+) + H2O</text>
        <dbReference type="Rhea" id="RHEA:54848"/>
        <dbReference type="ChEBI" id="CHEBI:15377"/>
        <dbReference type="ChEBI" id="CHEBI:15378"/>
        <dbReference type="ChEBI" id="CHEBI:15379"/>
        <dbReference type="ChEBI" id="CHEBI:57783"/>
        <dbReference type="ChEBI" id="CHEBI:58349"/>
        <dbReference type="ChEBI" id="CHEBI:89828"/>
        <dbReference type="ChEBI" id="CHEBI:89891"/>
    </reaction>
    <physiologicalReaction direction="left-to-right" evidence="21">
        <dbReference type="Rhea" id="RHEA:54849"/>
    </physiologicalReaction>
</comment>
<dbReference type="GO" id="GO:0034899">
    <property type="term" value="F:trimethylamine monooxygenase activity"/>
    <property type="evidence" value="ECO:0007669"/>
    <property type="project" value="UniProtKB-EC"/>
</dbReference>
<evidence type="ECO:0000256" key="27">
    <source>
        <dbReference type="ARBA" id="ARBA00048088"/>
    </source>
</evidence>
<dbReference type="PRINTS" id="PR01125">
    <property type="entry name" value="FMOXYGENASE5"/>
</dbReference>
<comment type="subcellular location">
    <subcellularLocation>
        <location evidence="2">Endoplasmic reticulum membrane</location>
        <topology evidence="2">Single-pass membrane protein</topology>
    </subcellularLocation>
    <subcellularLocation>
        <location evidence="3">Microsome membrane</location>
    </subcellularLocation>
</comment>
<dbReference type="GO" id="GO:0050661">
    <property type="term" value="F:NADP binding"/>
    <property type="evidence" value="ECO:0007669"/>
    <property type="project" value="InterPro"/>
</dbReference>
<evidence type="ECO:0000256" key="25">
    <source>
        <dbReference type="ARBA" id="ARBA00047977"/>
    </source>
</evidence>
<name>V3ZK80_LOTGI</name>
<evidence type="ECO:0000256" key="3">
    <source>
        <dbReference type="ARBA" id="ARBA00004524"/>
    </source>
</evidence>
<evidence type="ECO:0000256" key="30">
    <source>
        <dbReference type="ARBA" id="ARBA00048990"/>
    </source>
</evidence>
<dbReference type="OMA" id="ELPFRIM"/>
<evidence type="ECO:0000256" key="24">
    <source>
        <dbReference type="ARBA" id="ARBA00047864"/>
    </source>
</evidence>
<dbReference type="InterPro" id="IPR036188">
    <property type="entry name" value="FAD/NAD-bd_sf"/>
</dbReference>
<comment type="similarity">
    <text evidence="4 33 34">Belongs to the FMO family.</text>
</comment>
<dbReference type="InterPro" id="IPR002257">
    <property type="entry name" value="Flavin_mOase_5"/>
</dbReference>
<keyword evidence="8 35" id="KW-0812">Transmembrane</keyword>
<evidence type="ECO:0000256" key="11">
    <source>
        <dbReference type="ARBA" id="ARBA00022848"/>
    </source>
</evidence>
<protein>
    <recommendedName>
        <fullName evidence="34">Flavin-containing monooxygenase</fullName>
        <ecNumber evidence="34">1.-.-.-</ecNumber>
    </recommendedName>
</protein>
<dbReference type="STRING" id="225164.V3ZK80"/>
<evidence type="ECO:0000256" key="2">
    <source>
        <dbReference type="ARBA" id="ARBA00004389"/>
    </source>
</evidence>
<comment type="catalytic activity">
    <reaction evidence="27">
        <text>trimethylamine + NADPH + O2 = trimethylamine N-oxide + NADP(+) + H2O</text>
        <dbReference type="Rhea" id="RHEA:31979"/>
        <dbReference type="ChEBI" id="CHEBI:15377"/>
        <dbReference type="ChEBI" id="CHEBI:15379"/>
        <dbReference type="ChEBI" id="CHEBI:15724"/>
        <dbReference type="ChEBI" id="CHEBI:57783"/>
        <dbReference type="ChEBI" id="CHEBI:58349"/>
        <dbReference type="ChEBI" id="CHEBI:58389"/>
        <dbReference type="EC" id="1.14.13.148"/>
    </reaction>
    <physiologicalReaction direction="left-to-right" evidence="27">
        <dbReference type="Rhea" id="RHEA:31980"/>
    </physiologicalReaction>
</comment>
<comment type="cofactor">
    <cofactor evidence="1 33 34">
        <name>FAD</name>
        <dbReference type="ChEBI" id="CHEBI:57692"/>
    </cofactor>
</comment>
<comment type="catalytic activity">
    <reaction evidence="31">
        <text>N,N-dimethylaniline + NADPH + O2 + H(+) = N,N-dimethylaniline N-oxide + NADP(+) + H2O</text>
        <dbReference type="Rhea" id="RHEA:24468"/>
        <dbReference type="ChEBI" id="CHEBI:15377"/>
        <dbReference type="ChEBI" id="CHEBI:15378"/>
        <dbReference type="ChEBI" id="CHEBI:15379"/>
        <dbReference type="ChEBI" id="CHEBI:16269"/>
        <dbReference type="ChEBI" id="CHEBI:17735"/>
        <dbReference type="ChEBI" id="CHEBI:57783"/>
        <dbReference type="ChEBI" id="CHEBI:58349"/>
        <dbReference type="EC" id="1.14.13.8"/>
    </reaction>
    <physiologicalReaction direction="left-to-right" evidence="31">
        <dbReference type="Rhea" id="RHEA:24469"/>
    </physiologicalReaction>
</comment>
<feature type="transmembrane region" description="Helical" evidence="35">
    <location>
        <begin position="516"/>
        <end position="535"/>
    </location>
</feature>
<comment type="function">
    <text evidence="18">Acts as a Baeyer-Villiger monooxygenase on a broad range of substrates. Catalyzes the insertion of an oxygen atom into a carbon-carbon bond adjacent to a carbonyl, which converts ketones to esters. Active on diverse carbonyl compounds, whereas soft nucleophiles are mostly non- or poorly reactive. In contrast with other forms of FMO it is non- or poorly active on 'classical' substrates such as drugs, pesticides, and dietary components containing soft nucleophilic heteroatoms. Able to oxidize drug molecules bearing a carbonyl group on an aliphatic chain, such as nabumetone and pentoxifylline. Also, in the absence of substrates, shows slow but yet significant NADPH oxidase activity. Acts as a positive modulator of cholesterol biosynthesis as well as glucose homeostasis, promoting metabolic aging via pleiotropic effects.</text>
</comment>
<comment type="catalytic activity">
    <reaction evidence="26">
        <text>hypotaurine + NADPH + O2 + H(+) = taurine + NADP(+) + H2O</text>
        <dbReference type="Rhea" id="RHEA:69819"/>
        <dbReference type="ChEBI" id="CHEBI:15377"/>
        <dbReference type="ChEBI" id="CHEBI:15378"/>
        <dbReference type="ChEBI" id="CHEBI:15379"/>
        <dbReference type="ChEBI" id="CHEBI:57783"/>
        <dbReference type="ChEBI" id="CHEBI:57853"/>
        <dbReference type="ChEBI" id="CHEBI:58349"/>
        <dbReference type="ChEBI" id="CHEBI:507393"/>
        <dbReference type="EC" id="1.14.13.8"/>
    </reaction>
    <physiologicalReaction direction="left-to-right" evidence="26">
        <dbReference type="Rhea" id="RHEA:69820"/>
    </physiologicalReaction>
</comment>
<evidence type="ECO:0000256" key="20">
    <source>
        <dbReference type="ARBA" id="ARBA00047338"/>
    </source>
</evidence>
<dbReference type="GO" id="GO:0050660">
    <property type="term" value="F:flavin adenine dinucleotide binding"/>
    <property type="evidence" value="ECO:0007669"/>
    <property type="project" value="InterPro"/>
</dbReference>
<evidence type="ECO:0000256" key="7">
    <source>
        <dbReference type="ARBA" id="ARBA00022630"/>
    </source>
</evidence>
<comment type="catalytic activity">
    <reaction evidence="28">
        <text>octan-3-one + NADPH + O2 + H(+) = ethyl hexanoate + NADP(+) + H2O</text>
        <dbReference type="Rhea" id="RHEA:54856"/>
        <dbReference type="ChEBI" id="CHEBI:15377"/>
        <dbReference type="ChEBI" id="CHEBI:15378"/>
        <dbReference type="ChEBI" id="CHEBI:15379"/>
        <dbReference type="ChEBI" id="CHEBI:57783"/>
        <dbReference type="ChEBI" id="CHEBI:58349"/>
        <dbReference type="ChEBI" id="CHEBI:80946"/>
        <dbReference type="ChEBI" id="CHEBI:86055"/>
    </reaction>
    <physiologicalReaction direction="left-to-right" evidence="28">
        <dbReference type="Rhea" id="RHEA:54857"/>
    </physiologicalReaction>
</comment>
<evidence type="ECO:0000256" key="4">
    <source>
        <dbReference type="ARBA" id="ARBA00009183"/>
    </source>
</evidence>
<dbReference type="RefSeq" id="XP_009064653.1">
    <property type="nucleotide sequence ID" value="XM_009066405.1"/>
</dbReference>
<dbReference type="GO" id="GO:0047822">
    <property type="term" value="F:hypotaurine monooxygenase activity"/>
    <property type="evidence" value="ECO:0007669"/>
    <property type="project" value="RHEA"/>
</dbReference>
<keyword evidence="5" id="KW-0488">Methylation</keyword>
<keyword evidence="10 33" id="KW-0274">FAD</keyword>
<comment type="catalytic activity">
    <reaction evidence="25">
        <text>hexan-3-one + NADPH + O2 + H(+) = ethyl butanoate + NADP(+) + H2O</text>
        <dbReference type="Rhea" id="RHEA:54844"/>
        <dbReference type="ChEBI" id="CHEBI:15377"/>
        <dbReference type="ChEBI" id="CHEBI:15378"/>
        <dbReference type="ChEBI" id="CHEBI:15379"/>
        <dbReference type="ChEBI" id="CHEBI:57783"/>
        <dbReference type="ChEBI" id="CHEBI:58349"/>
        <dbReference type="ChEBI" id="CHEBI:88764"/>
        <dbReference type="ChEBI" id="CHEBI:89891"/>
    </reaction>
    <physiologicalReaction direction="left-to-right" evidence="25">
        <dbReference type="Rhea" id="RHEA:54845"/>
    </physiologicalReaction>
</comment>
<dbReference type="InterPro" id="IPR050346">
    <property type="entry name" value="FMO-like"/>
</dbReference>
<evidence type="ECO:0000256" key="23">
    <source>
        <dbReference type="ARBA" id="ARBA00047855"/>
    </source>
</evidence>
<dbReference type="InterPro" id="IPR000960">
    <property type="entry name" value="Flavin_mOase"/>
</dbReference>
<dbReference type="GeneID" id="20247028"/>
<dbReference type="Proteomes" id="UP000030746">
    <property type="component" value="Unassembled WGS sequence"/>
</dbReference>
<evidence type="ECO:0000256" key="32">
    <source>
        <dbReference type="ARBA" id="ARBA00049475"/>
    </source>
</evidence>
<evidence type="ECO:0000313" key="36">
    <source>
        <dbReference type="EMBL" id="ESO84662.1"/>
    </source>
</evidence>
<evidence type="ECO:0000256" key="28">
    <source>
        <dbReference type="ARBA" id="ARBA00048459"/>
    </source>
</evidence>
<evidence type="ECO:0000256" key="17">
    <source>
        <dbReference type="ARBA" id="ARBA00023136"/>
    </source>
</evidence>
<evidence type="ECO:0000256" key="1">
    <source>
        <dbReference type="ARBA" id="ARBA00001974"/>
    </source>
</evidence>
<keyword evidence="13 35" id="KW-1133">Transmembrane helix</keyword>
<evidence type="ECO:0000256" key="19">
    <source>
        <dbReference type="ARBA" id="ARBA00045957"/>
    </source>
</evidence>
<evidence type="ECO:0000256" key="35">
    <source>
        <dbReference type="SAM" id="Phobius"/>
    </source>
</evidence>
<comment type="catalytic activity">
    <reaction evidence="30">
        <text>heptan-4-one + NADPH + O2 + H(+) = propyl butanoate + NADP(+) + H2O</text>
        <dbReference type="Rhea" id="RHEA:54852"/>
        <dbReference type="ChEBI" id="CHEBI:15377"/>
        <dbReference type="ChEBI" id="CHEBI:15378"/>
        <dbReference type="ChEBI" id="CHEBI:15379"/>
        <dbReference type="ChEBI" id="CHEBI:57783"/>
        <dbReference type="ChEBI" id="CHEBI:58349"/>
        <dbReference type="ChEBI" id="CHEBI:89484"/>
        <dbReference type="ChEBI" id="CHEBI:89719"/>
    </reaction>
    <physiologicalReaction direction="left-to-right" evidence="30">
        <dbReference type="Rhea" id="RHEA:54853"/>
    </physiologicalReaction>
</comment>
<dbReference type="GO" id="GO:0006629">
    <property type="term" value="P:lipid metabolic process"/>
    <property type="evidence" value="ECO:0007669"/>
    <property type="project" value="UniProtKB-KW"/>
</dbReference>
<evidence type="ECO:0000256" key="13">
    <source>
        <dbReference type="ARBA" id="ARBA00022989"/>
    </source>
</evidence>
<evidence type="ECO:0000256" key="9">
    <source>
        <dbReference type="ARBA" id="ARBA00022824"/>
    </source>
</evidence>
<comment type="catalytic activity">
    <reaction evidence="24">
        <text>NADPH + O2 + H(+) = H2O2 + NADP(+)</text>
        <dbReference type="Rhea" id="RHEA:11260"/>
        <dbReference type="ChEBI" id="CHEBI:15378"/>
        <dbReference type="ChEBI" id="CHEBI:15379"/>
        <dbReference type="ChEBI" id="CHEBI:16240"/>
        <dbReference type="ChEBI" id="CHEBI:57783"/>
        <dbReference type="ChEBI" id="CHEBI:58349"/>
        <dbReference type="EC" id="1.6.3.1"/>
    </reaction>
    <physiologicalReaction direction="left-to-right" evidence="24">
        <dbReference type="Rhea" id="RHEA:11261"/>
    </physiologicalReaction>
</comment>
<dbReference type="GO" id="GO:0005789">
    <property type="term" value="C:endoplasmic reticulum membrane"/>
    <property type="evidence" value="ECO:0007669"/>
    <property type="project" value="UniProtKB-SubCell"/>
</dbReference>
<dbReference type="KEGG" id="lgi:LOTGIDRAFT_221976"/>
<accession>V3ZK80</accession>
<comment type="function">
    <text evidence="19">Broad spectrum monooxygenase that catalyzes the oxygenation of a wide variety of nitrogen- and sulfur-containing compounds including xenobiotics. Catalyzes the S-oxygenation of hypotaurine to produce taurine, an organic osmolyte involved in cell volume regulation as well as a variety of cytoprotective and developmental processes. In vitro, catalyzes the N-oxygenation of trimethylamine (TMA) to produce trimethylamine N-oxide (TMAO) and could therefore participate to the detoxification of this compound that is generated by the action of gut microbiota from dietary precursors such as choline, choline containing compounds, betaine or L-carnitine.</text>
</comment>
<keyword evidence="16" id="KW-0443">Lipid metabolism</keyword>
<dbReference type="Gene3D" id="3.50.50.60">
    <property type="entry name" value="FAD/NAD(P)-binding domain"/>
    <property type="match status" value="1"/>
</dbReference>
<keyword evidence="9 33" id="KW-0256">Endoplasmic reticulum</keyword>
<evidence type="ECO:0000256" key="8">
    <source>
        <dbReference type="ARBA" id="ARBA00022692"/>
    </source>
</evidence>
<keyword evidence="11" id="KW-0492">Microsome</keyword>
<dbReference type="PRINTS" id="PR00370">
    <property type="entry name" value="FMOXYGENASE"/>
</dbReference>
<evidence type="ECO:0000256" key="6">
    <source>
        <dbReference type="ARBA" id="ARBA00022553"/>
    </source>
</evidence>
<evidence type="ECO:0000256" key="14">
    <source>
        <dbReference type="ARBA" id="ARBA00023002"/>
    </source>
</evidence>
<dbReference type="OrthoDB" id="66881at2759"/>
<organism evidence="36 37">
    <name type="scientific">Lottia gigantea</name>
    <name type="common">Giant owl limpet</name>
    <dbReference type="NCBI Taxonomy" id="225164"/>
    <lineage>
        <taxon>Eukaryota</taxon>
        <taxon>Metazoa</taxon>
        <taxon>Spiralia</taxon>
        <taxon>Lophotrochozoa</taxon>
        <taxon>Mollusca</taxon>
        <taxon>Gastropoda</taxon>
        <taxon>Patellogastropoda</taxon>
        <taxon>Lottioidea</taxon>
        <taxon>Lottiidae</taxon>
        <taxon>Lottia</taxon>
    </lineage>
</organism>
<keyword evidence="6" id="KW-0597">Phosphoprotein</keyword>
<dbReference type="EC" id="1.-.-.-" evidence="34"/>